<sequence length="123" mass="13454">MRSAASTYDVAVAAYESGVLDAIETVLMRIDSTRRRIGDATVAARNYRAYFNAADPNWKAGGASLLDREYARRSAQSAEVSPIEIRRDSLRYWIALYKALGGGWNASAATPGILQKEPKGNQL</sequence>
<evidence type="ECO:0000313" key="1">
    <source>
        <dbReference type="EMBL" id="TCU20365.1"/>
    </source>
</evidence>
<gene>
    <name evidence="1" type="ORF">EV132_101432</name>
</gene>
<name>A0A4V2VAB6_RHISU</name>
<reference evidence="1 2" key="1">
    <citation type="submission" date="2019-03" db="EMBL/GenBank/DDBJ databases">
        <title>Genomic Encyclopedia of Type Strains, Phase IV (KMG-V): Genome sequencing to study the core and pangenomes of soil and plant-associated prokaryotes.</title>
        <authorList>
            <person name="Whitman W."/>
        </authorList>
    </citation>
    <scope>NUCLEOTIDE SEQUENCE [LARGE SCALE GENOMIC DNA]</scope>
    <source>
        <strain evidence="1 2">Hc14</strain>
    </source>
</reference>
<dbReference type="SUPFAM" id="SSF56954">
    <property type="entry name" value="Outer membrane efflux proteins (OEP)"/>
    <property type="match status" value="1"/>
</dbReference>
<evidence type="ECO:0008006" key="3">
    <source>
        <dbReference type="Google" id="ProtNLM"/>
    </source>
</evidence>
<dbReference type="EMBL" id="SMBH01000001">
    <property type="protein sequence ID" value="TCU20365.1"/>
    <property type="molecule type" value="Genomic_DNA"/>
</dbReference>
<accession>A0A4V2VAB6</accession>
<comment type="caution">
    <text evidence="1">The sequence shown here is derived from an EMBL/GenBank/DDBJ whole genome shotgun (WGS) entry which is preliminary data.</text>
</comment>
<organism evidence="1 2">
    <name type="scientific">Rhizobium sullae</name>
    <name type="common">Rhizobium hedysari</name>
    <dbReference type="NCBI Taxonomy" id="50338"/>
    <lineage>
        <taxon>Bacteria</taxon>
        <taxon>Pseudomonadati</taxon>
        <taxon>Pseudomonadota</taxon>
        <taxon>Alphaproteobacteria</taxon>
        <taxon>Hyphomicrobiales</taxon>
        <taxon>Rhizobiaceae</taxon>
        <taxon>Rhizobium/Agrobacterium group</taxon>
        <taxon>Rhizobium</taxon>
    </lineage>
</organism>
<dbReference type="Gene3D" id="1.20.1600.10">
    <property type="entry name" value="Outer membrane efflux proteins (OEP)"/>
    <property type="match status" value="1"/>
</dbReference>
<protein>
    <recommendedName>
        <fullName evidence="3">NodT family efflux transporter outer membrane factor (OMF) lipoprotein</fullName>
    </recommendedName>
</protein>
<dbReference type="RefSeq" id="WP_245505672.1">
    <property type="nucleotide sequence ID" value="NZ_SMBH01000001.1"/>
</dbReference>
<dbReference type="Proteomes" id="UP000294576">
    <property type="component" value="Unassembled WGS sequence"/>
</dbReference>
<dbReference type="AlphaFoldDB" id="A0A4V2VAB6"/>
<proteinExistence type="predicted"/>
<evidence type="ECO:0000313" key="2">
    <source>
        <dbReference type="Proteomes" id="UP000294576"/>
    </source>
</evidence>